<dbReference type="InterPro" id="IPR036162">
    <property type="entry name" value="Resolvase-like_N_sf"/>
</dbReference>
<dbReference type="InterPro" id="IPR006118">
    <property type="entry name" value="Recombinase_CS"/>
</dbReference>
<dbReference type="InterPro" id="IPR011109">
    <property type="entry name" value="DNA_bind_recombinase_dom"/>
</dbReference>
<keyword evidence="10" id="KW-1185">Reference proteome</keyword>
<dbReference type="RefSeq" id="WP_345393777.1">
    <property type="nucleotide sequence ID" value="NZ_BAABHG010000006.1"/>
</dbReference>
<dbReference type="PROSITE" id="PS51736">
    <property type="entry name" value="RECOMBINASES_3"/>
    <property type="match status" value="1"/>
</dbReference>
<dbReference type="CDD" id="cd00338">
    <property type="entry name" value="Ser_Recombinase"/>
    <property type="match status" value="1"/>
</dbReference>
<dbReference type="InterPro" id="IPR038109">
    <property type="entry name" value="DNA_bind_recomb_sf"/>
</dbReference>
<feature type="domain" description="Recombinase" evidence="8">
    <location>
        <begin position="161"/>
        <end position="280"/>
    </location>
</feature>
<gene>
    <name evidence="9" type="ORF">ACFSYJ_18385</name>
</gene>
<dbReference type="PROSITE" id="PS51737">
    <property type="entry name" value="RECOMBINASE_DNA_BIND"/>
    <property type="match status" value="1"/>
</dbReference>
<keyword evidence="3" id="KW-0233">DNA recombination</keyword>
<evidence type="ECO:0000256" key="3">
    <source>
        <dbReference type="ARBA" id="ARBA00023172"/>
    </source>
</evidence>
<feature type="compositionally biased region" description="Basic residues" evidence="6">
    <location>
        <begin position="634"/>
        <end position="643"/>
    </location>
</feature>
<dbReference type="Gene3D" id="3.90.1750.20">
    <property type="entry name" value="Putative Large Serine Recombinase, Chain B, Domain 2"/>
    <property type="match status" value="1"/>
</dbReference>
<dbReference type="PANTHER" id="PTHR30461">
    <property type="entry name" value="DNA-INVERTASE FROM LAMBDOID PROPHAGE"/>
    <property type="match status" value="1"/>
</dbReference>
<evidence type="ECO:0000259" key="7">
    <source>
        <dbReference type="PROSITE" id="PS51736"/>
    </source>
</evidence>
<dbReference type="PANTHER" id="PTHR30461:SF23">
    <property type="entry name" value="DNA RECOMBINASE-RELATED"/>
    <property type="match status" value="1"/>
</dbReference>
<dbReference type="Pfam" id="PF07508">
    <property type="entry name" value="Recombinase"/>
    <property type="match status" value="1"/>
</dbReference>
<evidence type="ECO:0000256" key="4">
    <source>
        <dbReference type="PROSITE-ProRule" id="PRU10137"/>
    </source>
</evidence>
<dbReference type="Pfam" id="PF00239">
    <property type="entry name" value="Resolvase"/>
    <property type="match status" value="1"/>
</dbReference>
<dbReference type="SMART" id="SM00857">
    <property type="entry name" value="Resolvase"/>
    <property type="match status" value="1"/>
</dbReference>
<evidence type="ECO:0000256" key="1">
    <source>
        <dbReference type="ARBA" id="ARBA00022908"/>
    </source>
</evidence>
<dbReference type="PROSITE" id="PS00397">
    <property type="entry name" value="RECOMBINASES_1"/>
    <property type="match status" value="1"/>
</dbReference>
<dbReference type="InterPro" id="IPR006119">
    <property type="entry name" value="Resolv_N"/>
</dbReference>
<name>A0ABW5GIB0_9PSEU</name>
<feature type="coiled-coil region" evidence="5">
    <location>
        <begin position="367"/>
        <end position="394"/>
    </location>
</feature>
<dbReference type="EMBL" id="JBHUKU010000009">
    <property type="protein sequence ID" value="MFD2460583.1"/>
    <property type="molecule type" value="Genomic_DNA"/>
</dbReference>
<dbReference type="InterPro" id="IPR025827">
    <property type="entry name" value="Zn_ribbon_recom_dom"/>
</dbReference>
<evidence type="ECO:0000256" key="6">
    <source>
        <dbReference type="SAM" id="MobiDB-lite"/>
    </source>
</evidence>
<sequence length="698" mass="78310">MKLAVAYLRVSTKDQAEKGGQAEGFSIPAQREALQRKAQNLGAGIAAEFVDAGESAKSADRPDLQRMLVYLIEHRVDYVLVHKVDRLARNRVDDIAITMAIKKSGAQLVSATENIDETPSGMLLHGIMSSIAEFYSHNLATEVHKGMSQKAKTGGTPGKVPIGYFNVGRMTPEGREERTVVVDPDRAPLISWAFTAFATGEWTIRLLADELERRGLRSRQTPKVASRPVRPNVLQSILTNPYYKGMVVYRGVTHPGRHTPLADVSTWQQVQDVLSAHAVGEKQRSHRHYLKSSILCGDCGSRLIVSMAKNRYGTVYPYFSCLGRHEKRTRCTRKAMLISLVEKIVEDHWATIQLDRTTRDQLEVNLREILSEQRQELTLERKLLEETRRALVAKQDRLIEAVYSGAFPMDRIGREQTEVGRQLADVEQRLASAHADDARAERHLATVLEFLPDCHNVYVAAGPLERRLLNQAMFTCLYIEEEQVRPVYAKPFDTLLGSMGTAEPKGNQPDEGASQVSMAEILQRYQVADSNGPANDFLFQSDLRRAAKNASFKPLTSMEKPRLPVGSPPDRNSSGGFSCQPCTLIEQLSNPRPQLLRLLDFYENEGSIAQRLRSNSSKVTMSPESDKDSGMKRSLVRPNHRLSSHNTEVLIRAHDAGAPQSQLASQFHIHRTTVKRHVVRRRHQLKLGHSAVRRLISY</sequence>
<evidence type="ECO:0000313" key="9">
    <source>
        <dbReference type="EMBL" id="MFD2460583.1"/>
    </source>
</evidence>
<feature type="compositionally biased region" description="Polar residues" evidence="6">
    <location>
        <begin position="613"/>
        <end position="623"/>
    </location>
</feature>
<keyword evidence="5" id="KW-0175">Coiled coil</keyword>
<dbReference type="InterPro" id="IPR050639">
    <property type="entry name" value="SSR_resolvase"/>
</dbReference>
<organism evidence="9 10">
    <name type="scientific">Amycolatopsis samaneae</name>
    <dbReference type="NCBI Taxonomy" id="664691"/>
    <lineage>
        <taxon>Bacteria</taxon>
        <taxon>Bacillati</taxon>
        <taxon>Actinomycetota</taxon>
        <taxon>Actinomycetes</taxon>
        <taxon>Pseudonocardiales</taxon>
        <taxon>Pseudonocardiaceae</taxon>
        <taxon>Amycolatopsis</taxon>
    </lineage>
</organism>
<dbReference type="SUPFAM" id="SSF53041">
    <property type="entry name" value="Resolvase-like"/>
    <property type="match status" value="1"/>
</dbReference>
<keyword evidence="1" id="KW-0229">DNA integration</keyword>
<comment type="caution">
    <text evidence="9">The sequence shown here is derived from an EMBL/GenBank/DDBJ whole genome shotgun (WGS) entry which is preliminary data.</text>
</comment>
<evidence type="ECO:0000313" key="10">
    <source>
        <dbReference type="Proteomes" id="UP001597419"/>
    </source>
</evidence>
<feature type="domain" description="Resolvase/invertase-type recombinase catalytic" evidence="7">
    <location>
        <begin position="3"/>
        <end position="154"/>
    </location>
</feature>
<accession>A0ABW5GIB0</accession>
<evidence type="ECO:0000259" key="8">
    <source>
        <dbReference type="PROSITE" id="PS51737"/>
    </source>
</evidence>
<proteinExistence type="predicted"/>
<dbReference type="Pfam" id="PF13408">
    <property type="entry name" value="Zn_ribbon_recom"/>
    <property type="match status" value="1"/>
</dbReference>
<dbReference type="Gene3D" id="3.40.50.1390">
    <property type="entry name" value="Resolvase, N-terminal catalytic domain"/>
    <property type="match status" value="1"/>
</dbReference>
<keyword evidence="2" id="KW-0238">DNA-binding</keyword>
<protein>
    <submittedName>
        <fullName evidence="9">Recombinase family protein</fullName>
    </submittedName>
</protein>
<reference evidence="10" key="1">
    <citation type="journal article" date="2019" name="Int. J. Syst. Evol. Microbiol.">
        <title>The Global Catalogue of Microorganisms (GCM) 10K type strain sequencing project: providing services to taxonomists for standard genome sequencing and annotation.</title>
        <authorList>
            <consortium name="The Broad Institute Genomics Platform"/>
            <consortium name="The Broad Institute Genome Sequencing Center for Infectious Disease"/>
            <person name="Wu L."/>
            <person name="Ma J."/>
        </authorList>
    </citation>
    <scope>NUCLEOTIDE SEQUENCE [LARGE SCALE GENOMIC DNA]</scope>
    <source>
        <strain evidence="10">CGMCC 4.7643</strain>
    </source>
</reference>
<feature type="region of interest" description="Disordered" evidence="6">
    <location>
        <begin position="550"/>
        <end position="576"/>
    </location>
</feature>
<evidence type="ECO:0000256" key="2">
    <source>
        <dbReference type="ARBA" id="ARBA00023125"/>
    </source>
</evidence>
<feature type="active site" description="O-(5'-phospho-DNA)-serine intermediate" evidence="4">
    <location>
        <position position="11"/>
    </location>
</feature>
<evidence type="ECO:0000256" key="5">
    <source>
        <dbReference type="SAM" id="Coils"/>
    </source>
</evidence>
<dbReference type="Proteomes" id="UP001597419">
    <property type="component" value="Unassembled WGS sequence"/>
</dbReference>
<feature type="region of interest" description="Disordered" evidence="6">
    <location>
        <begin position="613"/>
        <end position="644"/>
    </location>
</feature>